<dbReference type="SUPFAM" id="SSF54160">
    <property type="entry name" value="Chromo domain-like"/>
    <property type="match status" value="1"/>
</dbReference>
<evidence type="ECO:0000256" key="1">
    <source>
        <dbReference type="SAM" id="MobiDB-lite"/>
    </source>
</evidence>
<organism evidence="2">
    <name type="scientific">Salvia splendens</name>
    <name type="common">Scarlet sage</name>
    <dbReference type="NCBI Taxonomy" id="180675"/>
    <lineage>
        <taxon>Eukaryota</taxon>
        <taxon>Viridiplantae</taxon>
        <taxon>Streptophyta</taxon>
        <taxon>Embryophyta</taxon>
        <taxon>Tracheophyta</taxon>
        <taxon>Spermatophyta</taxon>
        <taxon>Magnoliopsida</taxon>
        <taxon>eudicotyledons</taxon>
        <taxon>Gunneridae</taxon>
        <taxon>Pentapetalae</taxon>
        <taxon>asterids</taxon>
        <taxon>lamiids</taxon>
        <taxon>Lamiales</taxon>
        <taxon>Lamiaceae</taxon>
        <taxon>Nepetoideae</taxon>
        <taxon>Mentheae</taxon>
        <taxon>Salviinae</taxon>
        <taxon>Salvia</taxon>
        <taxon>Salvia subgen. Calosphace</taxon>
        <taxon>core Calosphace</taxon>
    </lineage>
</organism>
<dbReference type="EMBL" id="PNBA02000021">
    <property type="protein sequence ID" value="KAG6387271.1"/>
    <property type="molecule type" value="Genomic_DNA"/>
</dbReference>
<evidence type="ECO:0000313" key="3">
    <source>
        <dbReference type="Proteomes" id="UP000298416"/>
    </source>
</evidence>
<evidence type="ECO:0000313" key="2">
    <source>
        <dbReference type="EMBL" id="KAG6387271.1"/>
    </source>
</evidence>
<feature type="compositionally biased region" description="Basic and acidic residues" evidence="1">
    <location>
        <begin position="1"/>
        <end position="15"/>
    </location>
</feature>
<sequence length="298" mass="33865">MAERRHGGRRGDARGGDSGSRPTATIGATGEASGEIQPNEVYCAGASFDGRSIISDVVTSYDADEPSKNSNSNIFSMPVYDTPIYDENIFYELPEPPKNSNNNILSMPVYDKPVYDEDILSMSVNDDKSVYDEDILSMPVYDKPVYDEDIFYELPGLMSKSSPPSVKFDDAAEEEGVAVDDDEEYDEAEGENCLLGFMFGNVDGVGDLPREKAEFRRNEWRYFLHYLGWNKNWDELLGMDRQNRDVIDYLVNQKDPGYRDFSIVTLLPEIYPVILDLVKEYAWKLDVKFPQKQKLREA</sequence>
<proteinExistence type="predicted"/>
<name>A0A8X8W3X4_SALSN</name>
<protein>
    <submittedName>
        <fullName evidence="2">Uncharacterized protein</fullName>
    </submittedName>
</protein>
<dbReference type="Proteomes" id="UP000298416">
    <property type="component" value="Unassembled WGS sequence"/>
</dbReference>
<feature type="region of interest" description="Disordered" evidence="1">
    <location>
        <begin position="1"/>
        <end position="38"/>
    </location>
</feature>
<dbReference type="AlphaFoldDB" id="A0A8X8W3X4"/>
<dbReference type="InterPro" id="IPR016197">
    <property type="entry name" value="Chromo-like_dom_sf"/>
</dbReference>
<accession>A0A8X8W3X4</accession>
<gene>
    <name evidence="2" type="ORF">SASPL_152458</name>
</gene>
<dbReference type="Gene3D" id="2.30.30.140">
    <property type="match status" value="1"/>
</dbReference>
<keyword evidence="3" id="KW-1185">Reference proteome</keyword>
<comment type="caution">
    <text evidence="2">The sequence shown here is derived from an EMBL/GenBank/DDBJ whole genome shotgun (WGS) entry which is preliminary data.</text>
</comment>
<reference evidence="2" key="1">
    <citation type="submission" date="2018-01" db="EMBL/GenBank/DDBJ databases">
        <authorList>
            <person name="Mao J.F."/>
        </authorList>
    </citation>
    <scope>NUCLEOTIDE SEQUENCE</scope>
    <source>
        <strain evidence="2">Huo1</strain>
        <tissue evidence="2">Leaf</tissue>
    </source>
</reference>
<reference evidence="2" key="2">
    <citation type="submission" date="2020-08" db="EMBL/GenBank/DDBJ databases">
        <title>Plant Genome Project.</title>
        <authorList>
            <person name="Zhang R.-G."/>
        </authorList>
    </citation>
    <scope>NUCLEOTIDE SEQUENCE</scope>
    <source>
        <strain evidence="2">Huo1</strain>
        <tissue evidence="2">Leaf</tissue>
    </source>
</reference>